<organism evidence="2 3">
    <name type="scientific">Candidatus Eubacterium avistercoris</name>
    <dbReference type="NCBI Taxonomy" id="2838567"/>
    <lineage>
        <taxon>Bacteria</taxon>
        <taxon>Bacillati</taxon>
        <taxon>Bacillota</taxon>
        <taxon>Clostridia</taxon>
        <taxon>Eubacteriales</taxon>
        <taxon>Eubacteriaceae</taxon>
        <taxon>Eubacterium</taxon>
    </lineage>
</organism>
<dbReference type="PANTHER" id="PTHR32502">
    <property type="entry name" value="N-ACETYLGALACTOSAMINE PERMEASE II COMPONENT-RELATED"/>
    <property type="match status" value="1"/>
</dbReference>
<proteinExistence type="predicted"/>
<keyword evidence="1" id="KW-0812">Transmembrane</keyword>
<dbReference type="InterPro" id="IPR050303">
    <property type="entry name" value="GatZ_KbaZ_carbometab"/>
</dbReference>
<reference evidence="2" key="2">
    <citation type="submission" date="2021-04" db="EMBL/GenBank/DDBJ databases">
        <authorList>
            <person name="Gilroy R."/>
        </authorList>
    </citation>
    <scope>NUCLEOTIDE SEQUENCE</scope>
    <source>
        <strain evidence="2">CHK192-9172</strain>
    </source>
</reference>
<feature type="transmembrane region" description="Helical" evidence="1">
    <location>
        <begin position="187"/>
        <end position="207"/>
    </location>
</feature>
<feature type="transmembrane region" description="Helical" evidence="1">
    <location>
        <begin position="142"/>
        <end position="166"/>
    </location>
</feature>
<name>A0A9D2D334_9FIRM</name>
<gene>
    <name evidence="2" type="ORF">IAA08_07345</name>
</gene>
<dbReference type="PANTHER" id="PTHR32502:SF27">
    <property type="entry name" value="PTS SYSTEM, MANNOSE-SPECIFIC IID COMPONENT"/>
    <property type="match status" value="1"/>
</dbReference>
<comment type="caution">
    <text evidence="2">The sequence shown here is derived from an EMBL/GenBank/DDBJ whole genome shotgun (WGS) entry which is preliminary data.</text>
</comment>
<dbReference type="PROSITE" id="PS51257">
    <property type="entry name" value="PROKAR_LIPOPROTEIN"/>
    <property type="match status" value="1"/>
</dbReference>
<accession>A0A9D2D334</accession>
<dbReference type="EMBL" id="DXCH01000204">
    <property type="protein sequence ID" value="HIZ07732.1"/>
    <property type="molecule type" value="Genomic_DNA"/>
</dbReference>
<evidence type="ECO:0000313" key="3">
    <source>
        <dbReference type="Proteomes" id="UP000824024"/>
    </source>
</evidence>
<dbReference type="Pfam" id="PF03613">
    <property type="entry name" value="EIID-AGA"/>
    <property type="match status" value="1"/>
</dbReference>
<dbReference type="GO" id="GO:0005886">
    <property type="term" value="C:plasma membrane"/>
    <property type="evidence" value="ECO:0007669"/>
    <property type="project" value="TreeGrafter"/>
</dbReference>
<dbReference type="InterPro" id="IPR004704">
    <property type="entry name" value="PTS_IID_man"/>
</dbReference>
<dbReference type="Proteomes" id="UP000824024">
    <property type="component" value="Unassembled WGS sequence"/>
</dbReference>
<protein>
    <submittedName>
        <fullName evidence="2">PTS system mannose/fructose/sorbose family transporter subunit IID</fullName>
    </submittedName>
</protein>
<keyword evidence="1" id="KW-1133">Transmembrane helix</keyword>
<dbReference type="GO" id="GO:0009401">
    <property type="term" value="P:phosphoenolpyruvate-dependent sugar phosphotransferase system"/>
    <property type="evidence" value="ECO:0007669"/>
    <property type="project" value="InterPro"/>
</dbReference>
<feature type="transmembrane region" description="Helical" evidence="1">
    <location>
        <begin position="112"/>
        <end position="136"/>
    </location>
</feature>
<dbReference type="AlphaFoldDB" id="A0A9D2D334"/>
<feature type="transmembrane region" description="Helical" evidence="1">
    <location>
        <begin position="227"/>
        <end position="246"/>
    </location>
</feature>
<evidence type="ECO:0000256" key="1">
    <source>
        <dbReference type="SAM" id="Phobius"/>
    </source>
</evidence>
<feature type="transmembrane region" description="Helical" evidence="1">
    <location>
        <begin position="258"/>
        <end position="275"/>
    </location>
</feature>
<keyword evidence="1" id="KW-0472">Membrane</keyword>
<reference evidence="2" key="1">
    <citation type="journal article" date="2021" name="PeerJ">
        <title>Extensive microbial diversity within the chicken gut microbiome revealed by metagenomics and culture.</title>
        <authorList>
            <person name="Gilroy R."/>
            <person name="Ravi A."/>
            <person name="Getino M."/>
            <person name="Pursley I."/>
            <person name="Horton D.L."/>
            <person name="Alikhan N.F."/>
            <person name="Baker D."/>
            <person name="Gharbi K."/>
            <person name="Hall N."/>
            <person name="Watson M."/>
            <person name="Adriaenssens E.M."/>
            <person name="Foster-Nyarko E."/>
            <person name="Jarju S."/>
            <person name="Secka A."/>
            <person name="Antonio M."/>
            <person name="Oren A."/>
            <person name="Chaudhuri R.R."/>
            <person name="La Ragione R."/>
            <person name="Hildebrand F."/>
            <person name="Pallen M.J."/>
        </authorList>
    </citation>
    <scope>NUCLEOTIDE SEQUENCE</scope>
    <source>
        <strain evidence="2">CHK192-9172</strain>
    </source>
</reference>
<evidence type="ECO:0000313" key="2">
    <source>
        <dbReference type="EMBL" id="HIZ07732.1"/>
    </source>
</evidence>
<dbReference type="PROSITE" id="PS51108">
    <property type="entry name" value="PTS_EIID"/>
    <property type="match status" value="1"/>
</dbReference>
<sequence>MSENITKSKLSKKDVFKSYVYWMMFALSCQNMERMEAPAFAGVMGKVANKLYDSIEDKQALMMRHTQFYNTQPMVGSMVTGIALGMEEERACGKEVPDELIQSVKTSLMGPFAGIGDSLFIGTLIPILLSIGLGLVGENGSIAGPLFYAAAWLIIMIPFTWLTYKWGYRSGISAVQTIYQSGVMDKVVRFANILGMVVVGCITGQYVSFNIGWVYTSGEMTMDIQGVLDGIFPGALPLLITLACWYLMDKKKVSMGKIILALFVICLAGKFFGILA</sequence>